<reference evidence="2 3" key="1">
    <citation type="submission" date="2021-05" db="EMBL/GenBank/DDBJ databases">
        <title>A Polyphasic approach of four new species of the genus Ohtaekwangia: Ohtaekwangia histidinii sp. nov., Ohtaekwangia cretensis sp. nov., Ohtaekwangia indiensis sp. nov., Ohtaekwangia reichenbachii sp. nov. from diverse environment.</title>
        <authorList>
            <person name="Octaviana S."/>
        </authorList>
    </citation>
    <scope>NUCLEOTIDE SEQUENCE [LARGE SCALE GENOMIC DNA]</scope>
    <source>
        <strain evidence="2 3">PWU37</strain>
    </source>
</reference>
<name>A0AAP2D824_9BACT</name>
<gene>
    <name evidence="2" type="ORF">KK078_11440</name>
</gene>
<sequence>MNTNVKSPLLLVTLLALTLPVVAQQIKSYDLQQLTKERKFDVYFPNPFSITDTQNKKQFILLNGLAWITGEEFSTGTIEVDLKGYDVFQMSFLGVAFHGVDSATYDLVYFRPFNFRAEDPVRKIHAVQYVSQPDYPWNRLRDEQNGIYEKAVTPAPAAEDWFHARIEVGATDIKVYVDHATTPSLVVKKLNNRKTGRIGLWNNGISGAFANLKITRQ</sequence>
<evidence type="ECO:0000256" key="1">
    <source>
        <dbReference type="SAM" id="SignalP"/>
    </source>
</evidence>
<evidence type="ECO:0008006" key="4">
    <source>
        <dbReference type="Google" id="ProtNLM"/>
    </source>
</evidence>
<dbReference type="AlphaFoldDB" id="A0AAP2D824"/>
<organism evidence="2 3">
    <name type="scientific">Dawidia soli</name>
    <dbReference type="NCBI Taxonomy" id="2782352"/>
    <lineage>
        <taxon>Bacteria</taxon>
        <taxon>Pseudomonadati</taxon>
        <taxon>Bacteroidota</taxon>
        <taxon>Cytophagia</taxon>
        <taxon>Cytophagales</taxon>
        <taxon>Chryseotaleaceae</taxon>
        <taxon>Dawidia</taxon>
    </lineage>
</organism>
<dbReference type="Gene3D" id="2.60.120.560">
    <property type="entry name" value="Exo-inulinase, domain 1"/>
    <property type="match status" value="1"/>
</dbReference>
<proteinExistence type="predicted"/>
<dbReference type="EMBL" id="JAHESC010000014">
    <property type="protein sequence ID" value="MBT1687178.1"/>
    <property type="molecule type" value="Genomic_DNA"/>
</dbReference>
<evidence type="ECO:0000313" key="3">
    <source>
        <dbReference type="Proteomes" id="UP001319180"/>
    </source>
</evidence>
<dbReference type="Proteomes" id="UP001319180">
    <property type="component" value="Unassembled WGS sequence"/>
</dbReference>
<evidence type="ECO:0000313" key="2">
    <source>
        <dbReference type="EMBL" id="MBT1687178.1"/>
    </source>
</evidence>
<dbReference type="RefSeq" id="WP_254090410.1">
    <property type="nucleotide sequence ID" value="NZ_JAHESC010000014.1"/>
</dbReference>
<keyword evidence="1" id="KW-0732">Signal</keyword>
<feature type="chain" id="PRO_5043027908" description="3-keto-disaccharide hydrolase domain-containing protein" evidence="1">
    <location>
        <begin position="24"/>
        <end position="217"/>
    </location>
</feature>
<accession>A0AAP2D824</accession>
<keyword evidence="3" id="KW-1185">Reference proteome</keyword>
<comment type="caution">
    <text evidence="2">The sequence shown here is derived from an EMBL/GenBank/DDBJ whole genome shotgun (WGS) entry which is preliminary data.</text>
</comment>
<protein>
    <recommendedName>
        <fullName evidence="4">3-keto-disaccharide hydrolase domain-containing protein</fullName>
    </recommendedName>
</protein>
<feature type="signal peptide" evidence="1">
    <location>
        <begin position="1"/>
        <end position="23"/>
    </location>
</feature>